<feature type="transmembrane region" description="Helical" evidence="5">
    <location>
        <begin position="430"/>
        <end position="457"/>
    </location>
</feature>
<dbReference type="EMBL" id="JAFHKP010000020">
    <property type="protein sequence ID" value="KAG5480651.1"/>
    <property type="molecule type" value="Genomic_DNA"/>
</dbReference>
<dbReference type="GO" id="GO:0035269">
    <property type="term" value="P:protein O-linked glycosylation via mannose"/>
    <property type="evidence" value="ECO:0007669"/>
    <property type="project" value="TreeGrafter"/>
</dbReference>
<evidence type="ECO:0000256" key="2">
    <source>
        <dbReference type="ARBA" id="ARBA00022803"/>
    </source>
</evidence>
<accession>A0A836KN95</accession>
<protein>
    <recommendedName>
        <fullName evidence="6">DUF1736 domain-containing protein</fullName>
    </recommendedName>
</protein>
<comment type="caution">
    <text evidence="7">The sequence shown here is derived from an EMBL/GenBank/DDBJ whole genome shotgun (WGS) entry which is preliminary data.</text>
</comment>
<feature type="transmembrane region" description="Helical" evidence="5">
    <location>
        <begin position="285"/>
        <end position="301"/>
    </location>
</feature>
<feature type="transmembrane region" description="Helical" evidence="5">
    <location>
        <begin position="400"/>
        <end position="418"/>
    </location>
</feature>
<organism evidence="7 8">
    <name type="scientific">Leishmania enriettii</name>
    <dbReference type="NCBI Taxonomy" id="5663"/>
    <lineage>
        <taxon>Eukaryota</taxon>
        <taxon>Discoba</taxon>
        <taxon>Euglenozoa</taxon>
        <taxon>Kinetoplastea</taxon>
        <taxon>Metakinetoplastina</taxon>
        <taxon>Trypanosomatida</taxon>
        <taxon>Trypanosomatidae</taxon>
        <taxon>Leishmaniinae</taxon>
        <taxon>Leishmania</taxon>
    </lineage>
</organism>
<dbReference type="OrthoDB" id="19588at2759"/>
<evidence type="ECO:0000259" key="6">
    <source>
        <dbReference type="Pfam" id="PF08409"/>
    </source>
</evidence>
<evidence type="ECO:0000313" key="7">
    <source>
        <dbReference type="EMBL" id="KAG5480651.1"/>
    </source>
</evidence>
<evidence type="ECO:0000256" key="1">
    <source>
        <dbReference type="ARBA" id="ARBA00022737"/>
    </source>
</evidence>
<evidence type="ECO:0000256" key="3">
    <source>
        <dbReference type="ARBA" id="ARBA00023136"/>
    </source>
</evidence>
<feature type="transmembrane region" description="Helical" evidence="5">
    <location>
        <begin position="121"/>
        <end position="141"/>
    </location>
</feature>
<reference evidence="7 8" key="1">
    <citation type="submission" date="2021-02" db="EMBL/GenBank/DDBJ databases">
        <title>Leishmania (Mundinia) enrietti genome sequencing and assembly.</title>
        <authorList>
            <person name="Almutairi H."/>
            <person name="Gatherer D."/>
        </authorList>
    </citation>
    <scope>NUCLEOTIDE SEQUENCE [LARGE SCALE GENOMIC DNA]</scope>
    <source>
        <strain evidence="7">CUR178</strain>
    </source>
</reference>
<evidence type="ECO:0000256" key="5">
    <source>
        <dbReference type="SAM" id="Phobius"/>
    </source>
</evidence>
<gene>
    <name evidence="7" type="ORF">CUR178_05785</name>
</gene>
<dbReference type="Proteomes" id="UP000674179">
    <property type="component" value="Chromosome 20"/>
</dbReference>
<feature type="region of interest" description="Disordered" evidence="4">
    <location>
        <begin position="707"/>
        <end position="726"/>
    </location>
</feature>
<sequence length="907" mass="102092">MPEATGKRVPTAEHLRWRLACPADVHIHSVLLLMAAVVFSNGVFAEMTFDDHLAIRKNADSRANEGTVGSLFHHDLWGRSLDRLESNGSYRPIAVLTFRVQHWLMGYRHSPAFLRSFNYTLAHLNVCLVFYLARLYVYIVVPSSLLSAESAKVRSFTAALISPLHAVPFMAALLYLVHPVHVDAVTSIVGRCELLYCFFGLIGFFCVHRYLNQVDEVANTASATAAASGASSKANALSLAAAAKTKRHTGRKPPARLPRRMWMARHVVFAACALTISVLCKDSAITFTAIYGVHACVMYVCGRCQRRCSLLVIGVAALQLVSYIAFRRTFVGGVDLHQSRLLRQTENPQYFVPKGLFHWLSIRWVIQVKNLELLFFPRSLCCEYSFDCIPHMHDMTDPRVPYFITVTGVAFMALLGLLHGTFVSRSRAALVGLIGFLWIAIPYAPVSHLFIAVGTFIAERCLYVPSIGSVLLITFIAAAPGLRVGVVKPYFYALLLLCVGWGIFSRRRNEDWLTDELLFRSAIRTCPKSGKAHSQLAAIVSSREESVTPEVVELAKHSLALDDQLREGYYYLALHEANTNRNMGKAYHYLRLCMEDPFVVHMCDRAYASVRGIVFPNMTEVDTLVDYASLVALESQKAIYLQQAGGIALIKHQPCVAQKFFDEAMRLWNNSRLYWLSDEVSRISGDATYCSTLYWYAESSLQCEAPKKTGTAESPSSEDEGDREVDDVYSSSFKASEKGTSLTAQEAAQRAFIVAERFHLCGTDWRQVLSGPKVNFLTIPHRMTQYIALGHHTGRMLHHYANYTERETPERREVLLAFLNIAVRQYCHIHTLMNDAYVRKKIGGTWSDRLQVIEREYRLDRQKSLRDMQTARRELEPTAALNATQQHKRRRIAALAACSRDLSFLAL</sequence>
<feature type="transmembrane region" description="Helical" evidence="5">
    <location>
        <begin position="463"/>
        <end position="482"/>
    </location>
</feature>
<feature type="transmembrane region" description="Helical" evidence="5">
    <location>
        <begin position="153"/>
        <end position="176"/>
    </location>
</feature>
<dbReference type="Pfam" id="PF08409">
    <property type="entry name" value="TMTC_DUF1736"/>
    <property type="match status" value="1"/>
</dbReference>
<dbReference type="GO" id="GO:0000030">
    <property type="term" value="F:mannosyltransferase activity"/>
    <property type="evidence" value="ECO:0007669"/>
    <property type="project" value="TreeGrafter"/>
</dbReference>
<keyword evidence="1" id="KW-0677">Repeat</keyword>
<dbReference type="PANTHER" id="PTHR44227:SF3">
    <property type="entry name" value="PROTEIN O-MANNOSYL-TRANSFERASE TMTC4"/>
    <property type="match status" value="1"/>
</dbReference>
<keyword evidence="8" id="KW-1185">Reference proteome</keyword>
<dbReference type="RefSeq" id="XP_067693464.1">
    <property type="nucleotide sequence ID" value="XM_067837465.1"/>
</dbReference>
<feature type="transmembrane region" description="Helical" evidence="5">
    <location>
        <begin position="262"/>
        <end position="279"/>
    </location>
</feature>
<evidence type="ECO:0000256" key="4">
    <source>
        <dbReference type="SAM" id="MobiDB-lite"/>
    </source>
</evidence>
<keyword evidence="5" id="KW-1133">Transmembrane helix</keyword>
<feature type="transmembrane region" description="Helical" evidence="5">
    <location>
        <begin position="489"/>
        <end position="504"/>
    </location>
</feature>
<dbReference type="GeneID" id="94172975"/>
<keyword evidence="3 5" id="KW-0472">Membrane</keyword>
<dbReference type="GO" id="GO:0005783">
    <property type="term" value="C:endoplasmic reticulum"/>
    <property type="evidence" value="ECO:0007669"/>
    <property type="project" value="TreeGrafter"/>
</dbReference>
<evidence type="ECO:0000313" key="8">
    <source>
        <dbReference type="Proteomes" id="UP000674179"/>
    </source>
</evidence>
<proteinExistence type="predicted"/>
<feature type="compositionally biased region" description="Acidic residues" evidence="4">
    <location>
        <begin position="716"/>
        <end position="726"/>
    </location>
</feature>
<keyword evidence="2" id="KW-0802">TPR repeat</keyword>
<dbReference type="InterPro" id="IPR013618">
    <property type="entry name" value="TMTC_DUF1736"/>
</dbReference>
<name>A0A836KN95_LEIEN</name>
<keyword evidence="5" id="KW-0812">Transmembrane</keyword>
<dbReference type="KEGG" id="lenr:94172975"/>
<dbReference type="GO" id="GO:0030968">
    <property type="term" value="P:endoplasmic reticulum unfolded protein response"/>
    <property type="evidence" value="ECO:0007669"/>
    <property type="project" value="TreeGrafter"/>
</dbReference>
<feature type="domain" description="DUF1736" evidence="6">
    <location>
        <begin position="343"/>
        <end position="409"/>
    </location>
</feature>
<dbReference type="PANTHER" id="PTHR44227">
    <property type="match status" value="1"/>
</dbReference>
<dbReference type="AlphaFoldDB" id="A0A836KN95"/>
<feature type="transmembrane region" description="Helical" evidence="5">
    <location>
        <begin position="25"/>
        <end position="44"/>
    </location>
</feature>
<dbReference type="InterPro" id="IPR052346">
    <property type="entry name" value="O-mannosyl-transferase_TMTC"/>
</dbReference>
<feature type="transmembrane region" description="Helical" evidence="5">
    <location>
        <begin position="308"/>
        <end position="326"/>
    </location>
</feature>
<feature type="transmembrane region" description="Helical" evidence="5">
    <location>
        <begin position="188"/>
        <end position="207"/>
    </location>
</feature>